<sequence>MYKEGAESWKLTVSSDMQLNFAFFTGCLYGLIDEFDEISNNRLWPPKCKINKLNQPLSLIKDQWNEWVNHMLNDKGKKILLKESFNFKSNMFNPPNFSDFPFYELKDYCKKSWQYFIEWWQMVGGGKNALSYFEGLDNERIYTYIYEFENLMKRKVKPFNLYIDLVYTGTSNMIEVNNEYIVMIPVKSLYYDKDWWMSKLQQIG</sequence>
<dbReference type="AlphaFoldDB" id="A0AAP9UE97"/>
<evidence type="ECO:0000313" key="1">
    <source>
        <dbReference type="EMBL" id="QMW91108.1"/>
    </source>
</evidence>
<dbReference type="PROSITE" id="PS51257">
    <property type="entry name" value="PROKAR_LIPOPROTEIN"/>
    <property type="match status" value="1"/>
</dbReference>
<dbReference type="RefSeq" id="WP_035763422.1">
    <property type="nucleotide sequence ID" value="NZ_AP019716.1"/>
</dbReference>
<organism evidence="1 2">
    <name type="scientific">Clostridium butyricum</name>
    <dbReference type="NCBI Taxonomy" id="1492"/>
    <lineage>
        <taxon>Bacteria</taxon>
        <taxon>Bacillati</taxon>
        <taxon>Bacillota</taxon>
        <taxon>Clostridia</taxon>
        <taxon>Eubacteriales</taxon>
        <taxon>Clostridiaceae</taxon>
        <taxon>Clostridium</taxon>
    </lineage>
</organism>
<name>A0AAP9UE97_CLOBU</name>
<gene>
    <name evidence="1" type="ORF">FF104_09045</name>
</gene>
<accession>A0AAP9UE97</accession>
<proteinExistence type="predicted"/>
<evidence type="ECO:0000313" key="2">
    <source>
        <dbReference type="Proteomes" id="UP000515243"/>
    </source>
</evidence>
<dbReference type="EMBL" id="CP040626">
    <property type="protein sequence ID" value="QMW91108.1"/>
    <property type="molecule type" value="Genomic_DNA"/>
</dbReference>
<dbReference type="Proteomes" id="UP000515243">
    <property type="component" value="Chromosome 1"/>
</dbReference>
<protein>
    <submittedName>
        <fullName evidence="1">Uncharacterized protein</fullName>
    </submittedName>
</protein>
<dbReference type="GeneID" id="92944317"/>
<reference evidence="1 2" key="1">
    <citation type="submission" date="2019-05" db="EMBL/GenBank/DDBJ databases">
        <authorList>
            <person name="Schori C."/>
            <person name="Ahrens C."/>
        </authorList>
    </citation>
    <scope>NUCLEOTIDE SEQUENCE [LARGE SCALE GENOMIC DNA]</scope>
    <source>
        <strain evidence="1 2">DSM 10702</strain>
    </source>
</reference>